<proteinExistence type="predicted"/>
<dbReference type="GO" id="GO:0005739">
    <property type="term" value="C:mitochondrion"/>
    <property type="evidence" value="ECO:0007669"/>
    <property type="project" value="TreeGrafter"/>
</dbReference>
<dbReference type="PANTHER" id="PTHR12126">
    <property type="entry name" value="NADH-UBIQUINONE OXIDOREDUCTASE 39 KDA SUBUNIT-RELATED"/>
    <property type="match status" value="1"/>
</dbReference>
<name>A0A8J2WSN8_9STRA</name>
<reference evidence="3" key="1">
    <citation type="submission" date="2021-11" db="EMBL/GenBank/DDBJ databases">
        <authorList>
            <consortium name="Genoscope - CEA"/>
            <person name="William W."/>
        </authorList>
    </citation>
    <scope>NUCLEOTIDE SEQUENCE</scope>
</reference>
<evidence type="ECO:0000313" key="4">
    <source>
        <dbReference type="Proteomes" id="UP000789595"/>
    </source>
</evidence>
<dbReference type="PANTHER" id="PTHR12126:SF16">
    <property type="entry name" value="MIOREX COMPLEX COMPONENT 2"/>
    <property type="match status" value="1"/>
</dbReference>
<dbReference type="Proteomes" id="UP000789595">
    <property type="component" value="Unassembled WGS sequence"/>
</dbReference>
<dbReference type="Gene3D" id="3.40.50.720">
    <property type="entry name" value="NAD(P)-binding Rossmann-like Domain"/>
    <property type="match status" value="1"/>
</dbReference>
<dbReference type="OrthoDB" id="10259101at2759"/>
<dbReference type="SUPFAM" id="SSF51735">
    <property type="entry name" value="NAD(P)-binding Rossmann-fold domains"/>
    <property type="match status" value="1"/>
</dbReference>
<gene>
    <name evidence="3" type="ORF">PECAL_1P02990</name>
</gene>
<feature type="chain" id="PRO_5035194206" description="NAD(P)-binding domain-containing protein" evidence="1">
    <location>
        <begin position="18"/>
        <end position="244"/>
    </location>
</feature>
<organism evidence="3 4">
    <name type="scientific">Pelagomonas calceolata</name>
    <dbReference type="NCBI Taxonomy" id="35677"/>
    <lineage>
        <taxon>Eukaryota</taxon>
        <taxon>Sar</taxon>
        <taxon>Stramenopiles</taxon>
        <taxon>Ochrophyta</taxon>
        <taxon>Pelagophyceae</taxon>
        <taxon>Pelagomonadales</taxon>
        <taxon>Pelagomonadaceae</taxon>
        <taxon>Pelagomonas</taxon>
    </lineage>
</organism>
<evidence type="ECO:0000259" key="2">
    <source>
        <dbReference type="Pfam" id="PF13460"/>
    </source>
</evidence>
<sequence>MYKTAALTACLASLAAALQVPTRRQFGIGVGTAAVVPPALAAGGKVVVVGGAGFVGTEISHLLATQGVKVVSVSRRSAAAQAQKVQYEQFVDFVSLDASKDDLSNVFKGASAVISCVGVAPGQKNQLDGNGAVNERIADAAKKAKVGRLVYISVASAISEGTGKLLFADYVKGKAQAEAAVQRNYGGGSSLIIRPGVISGGGPGLPPPPGVPPVPVDAVARAAVAGALGKKSGVLDGRDEIVRI</sequence>
<dbReference type="InterPro" id="IPR036291">
    <property type="entry name" value="NAD(P)-bd_dom_sf"/>
</dbReference>
<dbReference type="AlphaFoldDB" id="A0A8J2WSN8"/>
<evidence type="ECO:0000313" key="3">
    <source>
        <dbReference type="EMBL" id="CAH0363955.1"/>
    </source>
</evidence>
<feature type="signal peptide" evidence="1">
    <location>
        <begin position="1"/>
        <end position="17"/>
    </location>
</feature>
<comment type="caution">
    <text evidence="3">The sequence shown here is derived from an EMBL/GenBank/DDBJ whole genome shotgun (WGS) entry which is preliminary data.</text>
</comment>
<protein>
    <recommendedName>
        <fullName evidence="2">NAD(P)-binding domain-containing protein</fullName>
    </recommendedName>
</protein>
<dbReference type="Pfam" id="PF13460">
    <property type="entry name" value="NAD_binding_10"/>
    <property type="match status" value="1"/>
</dbReference>
<keyword evidence="1" id="KW-0732">Signal</keyword>
<dbReference type="GO" id="GO:0044877">
    <property type="term" value="F:protein-containing complex binding"/>
    <property type="evidence" value="ECO:0007669"/>
    <property type="project" value="TreeGrafter"/>
</dbReference>
<dbReference type="InterPro" id="IPR016040">
    <property type="entry name" value="NAD(P)-bd_dom"/>
</dbReference>
<evidence type="ECO:0000256" key="1">
    <source>
        <dbReference type="SAM" id="SignalP"/>
    </source>
</evidence>
<accession>A0A8J2WSN8</accession>
<dbReference type="InterPro" id="IPR051207">
    <property type="entry name" value="ComplexI_NDUFA9_subunit"/>
</dbReference>
<keyword evidence="4" id="KW-1185">Reference proteome</keyword>
<dbReference type="EMBL" id="CAKKNE010000001">
    <property type="protein sequence ID" value="CAH0363955.1"/>
    <property type="molecule type" value="Genomic_DNA"/>
</dbReference>
<feature type="domain" description="NAD(P)-binding" evidence="2">
    <location>
        <begin position="50"/>
        <end position="225"/>
    </location>
</feature>